<keyword evidence="3" id="KW-0009">Actin-binding</keyword>
<organism evidence="6 7">
    <name type="scientific">Romanomermis culicivorax</name>
    <name type="common">Nematode worm</name>
    <dbReference type="NCBI Taxonomy" id="13658"/>
    <lineage>
        <taxon>Eukaryota</taxon>
        <taxon>Metazoa</taxon>
        <taxon>Ecdysozoa</taxon>
        <taxon>Nematoda</taxon>
        <taxon>Enoplea</taxon>
        <taxon>Dorylaimia</taxon>
        <taxon>Mermithida</taxon>
        <taxon>Mermithoidea</taxon>
        <taxon>Mermithidae</taxon>
        <taxon>Romanomermis</taxon>
    </lineage>
</organism>
<keyword evidence="6" id="KW-1185">Reference proteome</keyword>
<dbReference type="WBParaSite" id="nRc.2.0.1.t36855-RA">
    <property type="protein sequence ID" value="nRc.2.0.1.t36855-RA"/>
    <property type="gene ID" value="nRc.2.0.1.g36855"/>
</dbReference>
<comment type="similarity">
    <text evidence="1">Belongs to the phosphatase and actin regulator family.</text>
</comment>
<protein>
    <submittedName>
        <fullName evidence="7">Phosphatase and actin regulator 2</fullName>
    </submittedName>
</protein>
<dbReference type="SMART" id="SM00707">
    <property type="entry name" value="RPEL"/>
    <property type="match status" value="2"/>
</dbReference>
<name>A0A915KEP6_ROMCU</name>
<dbReference type="PANTHER" id="PTHR12751">
    <property type="entry name" value="PHOSPHATASE AND ACTIN REGULATOR PHACTR"/>
    <property type="match status" value="1"/>
</dbReference>
<reference evidence="7" key="1">
    <citation type="submission" date="2022-11" db="UniProtKB">
        <authorList>
            <consortium name="WormBaseParasite"/>
        </authorList>
    </citation>
    <scope>IDENTIFICATION</scope>
</reference>
<evidence type="ECO:0000313" key="6">
    <source>
        <dbReference type="Proteomes" id="UP000887565"/>
    </source>
</evidence>
<evidence type="ECO:0000256" key="4">
    <source>
        <dbReference type="PROSITE-ProRule" id="PRU00401"/>
    </source>
</evidence>
<evidence type="ECO:0000256" key="2">
    <source>
        <dbReference type="ARBA" id="ARBA00022737"/>
    </source>
</evidence>
<keyword evidence="2" id="KW-0677">Repeat</keyword>
<dbReference type="PROSITE" id="PS51073">
    <property type="entry name" value="RPEL"/>
    <property type="match status" value="1"/>
</dbReference>
<feature type="region of interest" description="Disordered" evidence="5">
    <location>
        <begin position="103"/>
        <end position="178"/>
    </location>
</feature>
<dbReference type="PANTHER" id="PTHR12751:SF18">
    <property type="entry name" value="PHOSPHATASE AND ACTIN REGULATOR 1"/>
    <property type="match status" value="1"/>
</dbReference>
<dbReference type="Proteomes" id="UP000887565">
    <property type="component" value="Unplaced"/>
</dbReference>
<evidence type="ECO:0000256" key="5">
    <source>
        <dbReference type="SAM" id="MobiDB-lite"/>
    </source>
</evidence>
<dbReference type="InterPro" id="IPR004018">
    <property type="entry name" value="RPEL_repeat"/>
</dbReference>
<feature type="compositionally biased region" description="Basic and acidic residues" evidence="5">
    <location>
        <begin position="761"/>
        <end position="770"/>
    </location>
</feature>
<proteinExistence type="inferred from homology"/>
<dbReference type="Gene3D" id="6.10.140.1750">
    <property type="match status" value="1"/>
</dbReference>
<feature type="repeat" description="RPEL" evidence="4">
    <location>
        <begin position="657"/>
        <end position="682"/>
    </location>
</feature>
<dbReference type="AlphaFoldDB" id="A0A915KEP6"/>
<dbReference type="Pfam" id="PF02755">
    <property type="entry name" value="RPEL"/>
    <property type="match status" value="2"/>
</dbReference>
<evidence type="ECO:0000313" key="7">
    <source>
        <dbReference type="WBParaSite" id="nRc.2.0.1.t36855-RA"/>
    </source>
</evidence>
<dbReference type="GO" id="GO:0030036">
    <property type="term" value="P:actin cytoskeleton organization"/>
    <property type="evidence" value="ECO:0007669"/>
    <property type="project" value="TreeGrafter"/>
</dbReference>
<feature type="region of interest" description="Disordered" evidence="5">
    <location>
        <begin position="761"/>
        <end position="798"/>
    </location>
</feature>
<feature type="compositionally biased region" description="Polar residues" evidence="5">
    <location>
        <begin position="143"/>
        <end position="168"/>
    </location>
</feature>
<dbReference type="GO" id="GO:0003779">
    <property type="term" value="F:actin binding"/>
    <property type="evidence" value="ECO:0007669"/>
    <property type="project" value="UniProtKB-KW"/>
</dbReference>
<accession>A0A915KEP6</accession>
<evidence type="ECO:0000256" key="3">
    <source>
        <dbReference type="ARBA" id="ARBA00023203"/>
    </source>
</evidence>
<dbReference type="Gene3D" id="6.10.140.2130">
    <property type="match status" value="1"/>
</dbReference>
<evidence type="ECO:0000256" key="1">
    <source>
        <dbReference type="ARBA" id="ARBA00009795"/>
    </source>
</evidence>
<sequence length="798" mass="88897">MSEATMCSGMKNSSSSDKILLKSSITANLTSPNTTAVVGAISGHHHNSHHRRRRAFSQSLKTTKFWFRLLQPWKWRRKKSAKNHHHQRTTVNNRFFEHILKNNTFPTTGSDKHSNESLNISDENDVSGVGVVPARSSECLGVNPTSSSDQTATNASAEQSKLNKNPASPSFPPMLSGGGVNIQELSSNLSKFPSDQCHWKNTGGSCIDSLPSSYNNPSPLSAVDSPSPEKQTAKIVPTATRTVFAAASPKDDCNSSNSGWNVSPNQSCQTSALVKTVVAATEVPRLRAFIPPTQMDRSEDFSKSKTAAALLPPSTSKMLPSGSLLQATINVRPLFPPDYQTATTSGCNTSVSPMFAGRRGTMHRFSNATYANQDSPQHNAFSNQGSRSAENSCCHYTVTLNATSADVSSPQQYIFYNPLLTGEGVVSTSSQVDQQRPTPRVDDHNHNNFVSFSPQVLEHNRLFYEDLVTQLNRAIGDNEDDETGDDNFDDVNDDDEEDIEISSITFDTLHTLCRLVPVIEEIPAKEPNLFAQPIKPALKRALRASLKRAHLRNIRSTSPFIRIEPQNGYTNQIVNETVHQTQQDFDEDGPILYKDEAKCSADYEDEDTNEPASGLAAKVIRKDTLSLRHVLDAPPPVDDIPDQTPAQRRQNMEKASVKLERKLSQRPTAEELEQRNILKDEKIETINKQEMEKRKIMLLRKLSFRPTIDELKERQIIKFNDYVEVTQAELYDRTADKPWTRLTPKDKAQIRKELNEFKSNEMEVHEESRHYTRKSLSSSTVNAPALFLPDPLPPAVDS</sequence>